<evidence type="ECO:0000256" key="5">
    <source>
        <dbReference type="ARBA" id="ARBA00023163"/>
    </source>
</evidence>
<dbReference type="GO" id="GO:0006355">
    <property type="term" value="P:regulation of DNA-templated transcription"/>
    <property type="evidence" value="ECO:0007669"/>
    <property type="project" value="InterPro"/>
</dbReference>
<evidence type="ECO:0000256" key="2">
    <source>
        <dbReference type="ARBA" id="ARBA00022553"/>
    </source>
</evidence>
<gene>
    <name evidence="10" type="ORF">Tfer_1032</name>
</gene>
<evidence type="ECO:0000256" key="1">
    <source>
        <dbReference type="ARBA" id="ARBA00018672"/>
    </source>
</evidence>
<keyword evidence="3" id="KW-0805">Transcription regulation</keyword>
<feature type="domain" description="HTH luxR-type" evidence="8">
    <location>
        <begin position="147"/>
        <end position="212"/>
    </location>
</feature>
<keyword evidence="2" id="KW-0597">Phosphoprotein</keyword>
<dbReference type="PROSITE" id="PS50043">
    <property type="entry name" value="HTH_LUXR_2"/>
    <property type="match status" value="1"/>
</dbReference>
<evidence type="ECO:0000256" key="7">
    <source>
        <dbReference type="PROSITE-ProRule" id="PRU00169"/>
    </source>
</evidence>
<dbReference type="SMART" id="SM00448">
    <property type="entry name" value="REC"/>
    <property type="match status" value="1"/>
</dbReference>
<dbReference type="Pfam" id="PF00196">
    <property type="entry name" value="GerE"/>
    <property type="match status" value="1"/>
</dbReference>
<dbReference type="InterPro" id="IPR039420">
    <property type="entry name" value="WalR-like"/>
</dbReference>
<comment type="function">
    <text evidence="6">May play the central regulatory role in sporulation. It may be an element of the effector pathway responsible for the activation of sporulation genes in response to nutritional stress. Spo0A may act in concert with spo0H (a sigma factor) to control the expression of some genes that are critical to the sporulation process.</text>
</comment>
<comment type="caution">
    <text evidence="7">Lacks conserved residue(s) required for the propagation of feature annotation.</text>
</comment>
<dbReference type="RefSeq" id="WP_052217156.1">
    <property type="nucleotide sequence ID" value="NZ_LGTE01000005.1"/>
</dbReference>
<organism evidence="10 11">
    <name type="scientific">Thermincola ferriacetica</name>
    <dbReference type="NCBI Taxonomy" id="281456"/>
    <lineage>
        <taxon>Bacteria</taxon>
        <taxon>Bacillati</taxon>
        <taxon>Bacillota</taxon>
        <taxon>Clostridia</taxon>
        <taxon>Eubacteriales</taxon>
        <taxon>Thermincolaceae</taxon>
        <taxon>Thermincola</taxon>
    </lineage>
</organism>
<dbReference type="GO" id="GO:0003677">
    <property type="term" value="F:DNA binding"/>
    <property type="evidence" value="ECO:0007669"/>
    <property type="project" value="UniProtKB-KW"/>
</dbReference>
<dbReference type="PANTHER" id="PTHR43214">
    <property type="entry name" value="TWO-COMPONENT RESPONSE REGULATOR"/>
    <property type="match status" value="1"/>
</dbReference>
<evidence type="ECO:0000313" key="11">
    <source>
        <dbReference type="Proteomes" id="UP000037175"/>
    </source>
</evidence>
<evidence type="ECO:0000259" key="9">
    <source>
        <dbReference type="PROSITE" id="PS50110"/>
    </source>
</evidence>
<dbReference type="Pfam" id="PF00072">
    <property type="entry name" value="Response_reg"/>
    <property type="match status" value="1"/>
</dbReference>
<dbReference type="GO" id="GO:0000160">
    <property type="term" value="P:phosphorelay signal transduction system"/>
    <property type="evidence" value="ECO:0007669"/>
    <property type="project" value="InterPro"/>
</dbReference>
<reference evidence="11" key="1">
    <citation type="submission" date="2015-07" db="EMBL/GenBank/DDBJ databases">
        <title>Complete Genome of Thermincola ferriacetica strain Z-0001T.</title>
        <authorList>
            <person name="Lusk B."/>
            <person name="Badalamenti J.P."/>
            <person name="Parameswaran P."/>
            <person name="Bond D.R."/>
            <person name="Torres C.I."/>
        </authorList>
    </citation>
    <scope>NUCLEOTIDE SEQUENCE [LARGE SCALE GENOMIC DNA]</scope>
    <source>
        <strain evidence="11">Z-0001</strain>
    </source>
</reference>
<proteinExistence type="predicted"/>
<dbReference type="Gene3D" id="3.40.50.2300">
    <property type="match status" value="1"/>
</dbReference>
<evidence type="ECO:0000256" key="6">
    <source>
        <dbReference type="ARBA" id="ARBA00024867"/>
    </source>
</evidence>
<comment type="caution">
    <text evidence="10">The sequence shown here is derived from an EMBL/GenBank/DDBJ whole genome shotgun (WGS) entry which is preliminary data.</text>
</comment>
<dbReference type="AlphaFoldDB" id="A0A0L6W3K0"/>
<dbReference type="PROSITE" id="PS50110">
    <property type="entry name" value="RESPONSE_REGULATORY"/>
    <property type="match status" value="1"/>
</dbReference>
<dbReference type="PRINTS" id="PR00038">
    <property type="entry name" value="HTHLUXR"/>
</dbReference>
<evidence type="ECO:0000256" key="3">
    <source>
        <dbReference type="ARBA" id="ARBA00023015"/>
    </source>
</evidence>
<dbReference type="InterPro" id="IPR000792">
    <property type="entry name" value="Tscrpt_reg_LuxR_C"/>
</dbReference>
<dbReference type="SMART" id="SM00421">
    <property type="entry name" value="HTH_LUXR"/>
    <property type="match status" value="1"/>
</dbReference>
<name>A0A0L6W3K0_9FIRM</name>
<keyword evidence="11" id="KW-1185">Reference proteome</keyword>
<dbReference type="SUPFAM" id="SSF46894">
    <property type="entry name" value="C-terminal effector domain of the bipartite response regulators"/>
    <property type="match status" value="1"/>
</dbReference>
<dbReference type="CDD" id="cd17535">
    <property type="entry name" value="REC_NarL-like"/>
    <property type="match status" value="1"/>
</dbReference>
<dbReference type="InterPro" id="IPR011006">
    <property type="entry name" value="CheY-like_superfamily"/>
</dbReference>
<dbReference type="SUPFAM" id="SSF52172">
    <property type="entry name" value="CheY-like"/>
    <property type="match status" value="1"/>
</dbReference>
<evidence type="ECO:0000259" key="8">
    <source>
        <dbReference type="PROSITE" id="PS50043"/>
    </source>
</evidence>
<dbReference type="EMBL" id="LGTE01000005">
    <property type="protein sequence ID" value="KNZ70162.1"/>
    <property type="molecule type" value="Genomic_DNA"/>
</dbReference>
<protein>
    <recommendedName>
        <fullName evidence="1">Stage 0 sporulation protein A homolog</fullName>
    </recommendedName>
</protein>
<dbReference type="InterPro" id="IPR016032">
    <property type="entry name" value="Sig_transdc_resp-reg_C-effctor"/>
</dbReference>
<feature type="domain" description="Response regulatory" evidence="9">
    <location>
        <begin position="5"/>
        <end position="121"/>
    </location>
</feature>
<accession>A0A0L6W3K0</accession>
<keyword evidence="4" id="KW-0238">DNA-binding</keyword>
<dbReference type="Proteomes" id="UP000037175">
    <property type="component" value="Unassembled WGS sequence"/>
</dbReference>
<evidence type="ECO:0000256" key="4">
    <source>
        <dbReference type="ARBA" id="ARBA00023125"/>
    </source>
</evidence>
<sequence>MAKPKIFIADSHEVVRLGISFIIQCSHEFEVVGQTGSCHEVLRKAEELQPDVIIMEARMTDGNSIECCRKIKESVPKIKVIMLVTGNDDEAIFSCISAGVDGLLLKQFNSEELIRSIHMVLEGKALLDPSITNKVLDRVKNGQPKPQPKDVSLLNPQERRILSLIAEGKTNKEIAQILTLSNNTIKNYVSGILSKLNFSNRAEAAAYAVRNNLMAYSKAVNDRRGN</sequence>
<dbReference type="InterPro" id="IPR001789">
    <property type="entry name" value="Sig_transdc_resp-reg_receiver"/>
</dbReference>
<evidence type="ECO:0000313" key="10">
    <source>
        <dbReference type="EMBL" id="KNZ70162.1"/>
    </source>
</evidence>
<dbReference type="InterPro" id="IPR058245">
    <property type="entry name" value="NreC/VraR/RcsB-like_REC"/>
</dbReference>
<dbReference type="CDD" id="cd06170">
    <property type="entry name" value="LuxR_C_like"/>
    <property type="match status" value="1"/>
</dbReference>
<keyword evidence="5" id="KW-0804">Transcription</keyword>